<sequence>MLSKPSLNAPHMEFVFYYKITCLLVGLAIIFLGYKLFVKGVFIQSGDLEATFKNNKLIIKKALPGTYFVVLGTIIICCTIIKGLSSDENIHGFPLRTTIPKYNLPSPKLDDSITLK</sequence>
<dbReference type="KEGG" id="mgot:MgSA37_01432"/>
<feature type="transmembrane region" description="Helical" evidence="1">
    <location>
        <begin position="15"/>
        <end position="34"/>
    </location>
</feature>
<dbReference type="EMBL" id="AP017313">
    <property type="protein sequence ID" value="BAU53265.1"/>
    <property type="molecule type" value="Genomic_DNA"/>
</dbReference>
<keyword evidence="1" id="KW-1133">Transmembrane helix</keyword>
<accession>A0A110B2H1</accession>
<dbReference type="AlphaFoldDB" id="A0A110B2H1"/>
<dbReference type="Proteomes" id="UP000218263">
    <property type="component" value="Chromosome"/>
</dbReference>
<evidence type="ECO:0000313" key="2">
    <source>
        <dbReference type="EMBL" id="BAU53265.1"/>
    </source>
</evidence>
<keyword evidence="1" id="KW-0812">Transmembrane</keyword>
<protein>
    <submittedName>
        <fullName evidence="2">Uncharacterized protein</fullName>
    </submittedName>
</protein>
<organism evidence="2 3">
    <name type="scientific">Mucilaginibacter gotjawali</name>
    <dbReference type="NCBI Taxonomy" id="1550579"/>
    <lineage>
        <taxon>Bacteria</taxon>
        <taxon>Pseudomonadati</taxon>
        <taxon>Bacteroidota</taxon>
        <taxon>Sphingobacteriia</taxon>
        <taxon>Sphingobacteriales</taxon>
        <taxon>Sphingobacteriaceae</taxon>
        <taxon>Mucilaginibacter</taxon>
    </lineage>
</organism>
<evidence type="ECO:0000313" key="3">
    <source>
        <dbReference type="Proteomes" id="UP000218263"/>
    </source>
</evidence>
<evidence type="ECO:0000256" key="1">
    <source>
        <dbReference type="SAM" id="Phobius"/>
    </source>
</evidence>
<reference evidence="2 3" key="1">
    <citation type="submission" date="2015-12" db="EMBL/GenBank/DDBJ databases">
        <title>Genome sequence of Mucilaginibacter gotjawali.</title>
        <authorList>
            <person name="Lee J.S."/>
            <person name="Lee K.C."/>
            <person name="Kim K.K."/>
            <person name="Lee B.W."/>
        </authorList>
    </citation>
    <scope>NUCLEOTIDE SEQUENCE [LARGE SCALE GENOMIC DNA]</scope>
    <source>
        <strain evidence="2 3">SA3-7</strain>
    </source>
</reference>
<feature type="transmembrane region" description="Helical" evidence="1">
    <location>
        <begin position="62"/>
        <end position="84"/>
    </location>
</feature>
<name>A0A110B2H1_9SPHI</name>
<gene>
    <name evidence="2" type="ORF">MgSA37_01432</name>
</gene>
<keyword evidence="1" id="KW-0472">Membrane</keyword>
<keyword evidence="3" id="KW-1185">Reference proteome</keyword>
<proteinExistence type="predicted"/>